<dbReference type="OrthoDB" id="5064716at2"/>
<dbReference type="EMBL" id="AP019307">
    <property type="protein sequence ID" value="BBH16917.1"/>
    <property type="molecule type" value="Genomic_DNA"/>
</dbReference>
<dbReference type="KEGG" id="nbe:Back2_12040"/>
<name>A0A3G9ID84_9ACTN</name>
<gene>
    <name evidence="2" type="ORF">Back2_12040</name>
</gene>
<keyword evidence="1" id="KW-1133">Transmembrane helix</keyword>
<organism evidence="2 3">
    <name type="scientific">Nocardioides baekrokdamisoli</name>
    <dbReference type="NCBI Taxonomy" id="1804624"/>
    <lineage>
        <taxon>Bacteria</taxon>
        <taxon>Bacillati</taxon>
        <taxon>Actinomycetota</taxon>
        <taxon>Actinomycetes</taxon>
        <taxon>Propionibacteriales</taxon>
        <taxon>Nocardioidaceae</taxon>
        <taxon>Nocardioides</taxon>
    </lineage>
</organism>
<protein>
    <recommendedName>
        <fullName evidence="4">Sortase</fullName>
    </recommendedName>
</protein>
<reference evidence="2 3" key="1">
    <citation type="submission" date="2018-11" db="EMBL/GenBank/DDBJ databases">
        <title>Complete genome sequence of Nocardioides baekrokdamisoli strain KCTC 39748.</title>
        <authorList>
            <person name="Kang S.W."/>
            <person name="Lee K.C."/>
            <person name="Kim K.K."/>
            <person name="Kim J.S."/>
            <person name="Kim D.S."/>
            <person name="Ko S.H."/>
            <person name="Yang S.H."/>
            <person name="Shin Y.K."/>
            <person name="Lee J.S."/>
        </authorList>
    </citation>
    <scope>NUCLEOTIDE SEQUENCE [LARGE SCALE GENOMIC DNA]</scope>
    <source>
        <strain evidence="2 3">KCTC 39748</strain>
    </source>
</reference>
<keyword evidence="3" id="KW-1185">Reference proteome</keyword>
<sequence>MSITAKPSALSARPHFVVALAMAFVAFGVAAFVFLGESRASASQATALAHAAAVKTVRVAPQAKAVRVAPEVKTIRIRASVPIEQAQAANNQCAGPIAYQWGPTPPIVTQHNYCGGTALVAVKPGQMVRLIGGGLDGLYKVSASRHYVDGYGPVTEFQRSWGDVLLMTCANATQEVAIGLNRVNG</sequence>
<dbReference type="Proteomes" id="UP000271573">
    <property type="component" value="Chromosome"/>
</dbReference>
<feature type="transmembrane region" description="Helical" evidence="1">
    <location>
        <begin position="16"/>
        <end position="35"/>
    </location>
</feature>
<dbReference type="RefSeq" id="WP_125567672.1">
    <property type="nucleotide sequence ID" value="NZ_AP019307.1"/>
</dbReference>
<evidence type="ECO:0008006" key="4">
    <source>
        <dbReference type="Google" id="ProtNLM"/>
    </source>
</evidence>
<evidence type="ECO:0000256" key="1">
    <source>
        <dbReference type="SAM" id="Phobius"/>
    </source>
</evidence>
<evidence type="ECO:0000313" key="2">
    <source>
        <dbReference type="EMBL" id="BBH16917.1"/>
    </source>
</evidence>
<dbReference type="AlphaFoldDB" id="A0A3G9ID84"/>
<accession>A0A3G9ID84</accession>
<proteinExistence type="predicted"/>
<keyword evidence="1" id="KW-0472">Membrane</keyword>
<keyword evidence="1" id="KW-0812">Transmembrane</keyword>
<evidence type="ECO:0000313" key="3">
    <source>
        <dbReference type="Proteomes" id="UP000271573"/>
    </source>
</evidence>